<organism evidence="2 3">
    <name type="scientific">Roseiconus nitratireducens</name>
    <dbReference type="NCBI Taxonomy" id="2605748"/>
    <lineage>
        <taxon>Bacteria</taxon>
        <taxon>Pseudomonadati</taxon>
        <taxon>Planctomycetota</taxon>
        <taxon>Planctomycetia</taxon>
        <taxon>Pirellulales</taxon>
        <taxon>Pirellulaceae</taxon>
        <taxon>Roseiconus</taxon>
    </lineage>
</organism>
<dbReference type="Proteomes" id="UP000324479">
    <property type="component" value="Unassembled WGS sequence"/>
</dbReference>
<gene>
    <name evidence="2" type="ORF">FYK55_18600</name>
</gene>
<keyword evidence="1" id="KW-1133">Transmembrane helix</keyword>
<dbReference type="RefSeq" id="WP_150077972.1">
    <property type="nucleotide sequence ID" value="NZ_VWOX01000011.1"/>
</dbReference>
<evidence type="ECO:0000256" key="1">
    <source>
        <dbReference type="SAM" id="Phobius"/>
    </source>
</evidence>
<keyword evidence="1" id="KW-0812">Transmembrane</keyword>
<feature type="transmembrane region" description="Helical" evidence="1">
    <location>
        <begin position="82"/>
        <end position="99"/>
    </location>
</feature>
<keyword evidence="3" id="KW-1185">Reference proteome</keyword>
<evidence type="ECO:0000313" key="3">
    <source>
        <dbReference type="Proteomes" id="UP000324479"/>
    </source>
</evidence>
<accession>A0A5M6D1N2</accession>
<proteinExistence type="predicted"/>
<dbReference type="EMBL" id="VWOX01000011">
    <property type="protein sequence ID" value="KAA5540926.1"/>
    <property type="molecule type" value="Genomic_DNA"/>
</dbReference>
<name>A0A5M6D1N2_9BACT</name>
<protein>
    <submittedName>
        <fullName evidence="2">Uncharacterized protein</fullName>
    </submittedName>
</protein>
<evidence type="ECO:0000313" key="2">
    <source>
        <dbReference type="EMBL" id="KAA5540926.1"/>
    </source>
</evidence>
<feature type="transmembrane region" description="Helical" evidence="1">
    <location>
        <begin position="105"/>
        <end position="122"/>
    </location>
</feature>
<dbReference type="AlphaFoldDB" id="A0A5M6D1N2"/>
<reference evidence="2 3" key="1">
    <citation type="submission" date="2019-08" db="EMBL/GenBank/DDBJ databases">
        <authorList>
            <person name="Dhanesh K."/>
            <person name="Kumar G."/>
            <person name="Sasikala C."/>
            <person name="Venkata Ramana C."/>
        </authorList>
    </citation>
    <scope>NUCLEOTIDE SEQUENCE [LARGE SCALE GENOMIC DNA]</scope>
    <source>
        <strain evidence="2 3">JC645</strain>
    </source>
</reference>
<sequence length="169" mass="17830">MNKSWKYRTVLLVASVGLALTSVGLLFAFLSDPSRHSINVRDDSRIVLFLVVGVLMTSIGVSLFAAAINHTAVTIAPKTHRDINLGIGGGVTFQLIAFIETDPIMLGAMLLSGTLLIVWASMRYAEAKGYSKSLGALGVLGLLGLIILILMPSRQTQAVDAGSNSSISS</sequence>
<keyword evidence="1" id="KW-0472">Membrane</keyword>
<feature type="transmembrane region" description="Helical" evidence="1">
    <location>
        <begin position="134"/>
        <end position="151"/>
    </location>
</feature>
<feature type="transmembrane region" description="Helical" evidence="1">
    <location>
        <begin position="44"/>
        <end position="70"/>
    </location>
</feature>
<comment type="caution">
    <text evidence="2">The sequence shown here is derived from an EMBL/GenBank/DDBJ whole genome shotgun (WGS) entry which is preliminary data.</text>
</comment>